<evidence type="ECO:0000313" key="2">
    <source>
        <dbReference type="EMBL" id="KIL67458.1"/>
    </source>
</evidence>
<proteinExistence type="predicted"/>
<dbReference type="AlphaFoldDB" id="A0A0C2XF30"/>
<accession>A0A0C2XF30</accession>
<organism evidence="2 3">
    <name type="scientific">Amanita muscaria (strain Koide BX008)</name>
    <dbReference type="NCBI Taxonomy" id="946122"/>
    <lineage>
        <taxon>Eukaryota</taxon>
        <taxon>Fungi</taxon>
        <taxon>Dikarya</taxon>
        <taxon>Basidiomycota</taxon>
        <taxon>Agaricomycotina</taxon>
        <taxon>Agaricomycetes</taxon>
        <taxon>Agaricomycetidae</taxon>
        <taxon>Agaricales</taxon>
        <taxon>Pluteineae</taxon>
        <taxon>Amanitaceae</taxon>
        <taxon>Amanita</taxon>
    </lineage>
</organism>
<dbReference type="EMBL" id="KN818231">
    <property type="protein sequence ID" value="KIL67458.1"/>
    <property type="molecule type" value="Genomic_DNA"/>
</dbReference>
<reference evidence="2 3" key="1">
    <citation type="submission" date="2014-04" db="EMBL/GenBank/DDBJ databases">
        <title>Evolutionary Origins and Diversification of the Mycorrhizal Mutualists.</title>
        <authorList>
            <consortium name="DOE Joint Genome Institute"/>
            <consortium name="Mycorrhizal Genomics Consortium"/>
            <person name="Kohler A."/>
            <person name="Kuo A."/>
            <person name="Nagy L.G."/>
            <person name="Floudas D."/>
            <person name="Copeland A."/>
            <person name="Barry K.W."/>
            <person name="Cichocki N."/>
            <person name="Veneault-Fourrey C."/>
            <person name="LaButti K."/>
            <person name="Lindquist E.A."/>
            <person name="Lipzen A."/>
            <person name="Lundell T."/>
            <person name="Morin E."/>
            <person name="Murat C."/>
            <person name="Riley R."/>
            <person name="Ohm R."/>
            <person name="Sun H."/>
            <person name="Tunlid A."/>
            <person name="Henrissat B."/>
            <person name="Grigoriev I.V."/>
            <person name="Hibbett D.S."/>
            <person name="Martin F."/>
        </authorList>
    </citation>
    <scope>NUCLEOTIDE SEQUENCE [LARGE SCALE GENOMIC DNA]</scope>
    <source>
        <strain evidence="2 3">Koide BX008</strain>
    </source>
</reference>
<sequence>MSVAGGIALIGVIAFIIWKLTRKRFSEFDDNEAIKWPELNSHGKPDGHIMPVNNTGRAGYETGSEASLSRINSDNYSTPDFINGSGPDPYAVPPLPHLNPNQPYRDEPAGSTGYYDPYRGPIPGTIEHEGVDWSGEVIPMTQMGATARIMSPAPSAAFTMDTGRQSPGPRRASPGPQVAYGGARYDPYGGR</sequence>
<keyword evidence="3" id="KW-1185">Reference proteome</keyword>
<dbReference type="Proteomes" id="UP000054549">
    <property type="component" value="Unassembled WGS sequence"/>
</dbReference>
<name>A0A0C2XF30_AMAMK</name>
<gene>
    <name evidence="2" type="ORF">M378DRAFT_73642</name>
</gene>
<dbReference type="STRING" id="946122.A0A0C2XF30"/>
<evidence type="ECO:0000313" key="3">
    <source>
        <dbReference type="Proteomes" id="UP000054549"/>
    </source>
</evidence>
<dbReference type="OrthoDB" id="2576541at2759"/>
<dbReference type="HOGENOM" id="CLU_1315830_0_0_1"/>
<dbReference type="InParanoid" id="A0A0C2XF30"/>
<protein>
    <submittedName>
        <fullName evidence="2">Uncharacterized protein</fullName>
    </submittedName>
</protein>
<evidence type="ECO:0000256" key="1">
    <source>
        <dbReference type="SAM" id="MobiDB-lite"/>
    </source>
</evidence>
<feature type="region of interest" description="Disordered" evidence="1">
    <location>
        <begin position="157"/>
        <end position="191"/>
    </location>
</feature>